<gene>
    <name evidence="5" type="ORF">GCM10017577_09230</name>
</gene>
<dbReference type="PANTHER" id="PTHR21432:SF20">
    <property type="entry name" value="ACETYL-COA HYDROLASE"/>
    <property type="match status" value="1"/>
</dbReference>
<dbReference type="SUPFAM" id="SSF100950">
    <property type="entry name" value="NagB/RpiA/CoA transferase-like"/>
    <property type="match status" value="2"/>
</dbReference>
<dbReference type="InterPro" id="IPR038460">
    <property type="entry name" value="AcetylCoA_hyd_C_sf"/>
</dbReference>
<dbReference type="GO" id="GO:0008775">
    <property type="term" value="F:acetate CoA-transferase activity"/>
    <property type="evidence" value="ECO:0007669"/>
    <property type="project" value="InterPro"/>
</dbReference>
<evidence type="ECO:0000313" key="6">
    <source>
        <dbReference type="Proteomes" id="UP001143463"/>
    </source>
</evidence>
<dbReference type="InterPro" id="IPR026888">
    <property type="entry name" value="AcetylCoA_hyd_C"/>
</dbReference>
<dbReference type="Gene3D" id="3.40.1080.10">
    <property type="entry name" value="Glutaconate Coenzyme A-transferase"/>
    <property type="match status" value="1"/>
</dbReference>
<reference evidence="5" key="2">
    <citation type="submission" date="2023-01" db="EMBL/GenBank/DDBJ databases">
        <authorList>
            <person name="Sun Q."/>
            <person name="Evtushenko L."/>
        </authorList>
    </citation>
    <scope>NUCLEOTIDE SEQUENCE</scope>
    <source>
        <strain evidence="5">VKM Ac-1069</strain>
    </source>
</reference>
<evidence type="ECO:0000259" key="3">
    <source>
        <dbReference type="Pfam" id="PF02550"/>
    </source>
</evidence>
<dbReference type="InterPro" id="IPR037171">
    <property type="entry name" value="NagB/RpiA_transferase-like"/>
</dbReference>
<dbReference type="InterPro" id="IPR003702">
    <property type="entry name" value="ActCoA_hydro_N"/>
</dbReference>
<evidence type="ECO:0000256" key="1">
    <source>
        <dbReference type="ARBA" id="ARBA00009632"/>
    </source>
</evidence>
<dbReference type="Pfam" id="PF13336">
    <property type="entry name" value="AcetylCoA_hyd_C"/>
    <property type="match status" value="1"/>
</dbReference>
<dbReference type="InterPro" id="IPR046433">
    <property type="entry name" value="ActCoA_hydro"/>
</dbReference>
<proteinExistence type="inferred from homology"/>
<sequence length="410" mass="43516">MGSEESDEHTSRARELLEMVEDGALVVAAALGTQPRHLLRALGVRARSLSRVDLAAGMFFSDYAVLDAPSVRFRTWFPPGTAPGQEVPADRVEYLPMSWAQVVDWLAHRAEPDVLLVQLSPADTDGWHSFGVSSSYSAAAARAARLVIAEVNAQMPCTRGERIHASELAGVLHVDHPVPGYPRRPPAEVDAVIAEHVASLVTDARTLQAGVGSIPDAVYAQLAKEGRRDLRVHGSATSGLVDLHAAGCLANGPSLVGEVLGDQQLYDFVADNPNVEMVGGESTHAAAALLGVPNLTCINSALSVDVFGQVNTEYIGGRHVGAVGGAIDYSRAAVWPGNQGIVALRATAARGTVSRIVPNLDAATVSLPRDSTQFVVTEFGVADLRDKTVPERRRELARVAHPSFRSSLED</sequence>
<dbReference type="AlphaFoldDB" id="A0A9W6KYR1"/>
<dbReference type="Proteomes" id="UP001143463">
    <property type="component" value="Unassembled WGS sequence"/>
</dbReference>
<dbReference type="RefSeq" id="WP_051737181.1">
    <property type="nucleotide sequence ID" value="NZ_BAAAUZ010000011.1"/>
</dbReference>
<dbReference type="PANTHER" id="PTHR21432">
    <property type="entry name" value="ACETYL-COA HYDROLASE-RELATED"/>
    <property type="match status" value="1"/>
</dbReference>
<name>A0A9W6KYR1_9PSEU</name>
<dbReference type="Gene3D" id="3.30.750.70">
    <property type="entry name" value="4-hydroxybutyrate coenzyme like domains"/>
    <property type="match status" value="1"/>
</dbReference>
<feature type="domain" description="Acetyl-CoA hydrolase/transferase N-terminal" evidence="3">
    <location>
        <begin position="113"/>
        <end position="168"/>
    </location>
</feature>
<comment type="caution">
    <text evidence="5">The sequence shown here is derived from an EMBL/GenBank/DDBJ whole genome shotgun (WGS) entry which is preliminary data.</text>
</comment>
<dbReference type="EMBL" id="BSFQ01000003">
    <property type="protein sequence ID" value="GLL09783.1"/>
    <property type="molecule type" value="Genomic_DNA"/>
</dbReference>
<dbReference type="GO" id="GO:0006083">
    <property type="term" value="P:acetate metabolic process"/>
    <property type="evidence" value="ECO:0007669"/>
    <property type="project" value="InterPro"/>
</dbReference>
<organism evidence="5 6">
    <name type="scientific">Pseudonocardia halophobica</name>
    <dbReference type="NCBI Taxonomy" id="29401"/>
    <lineage>
        <taxon>Bacteria</taxon>
        <taxon>Bacillati</taxon>
        <taxon>Actinomycetota</taxon>
        <taxon>Actinomycetes</taxon>
        <taxon>Pseudonocardiales</taxon>
        <taxon>Pseudonocardiaceae</taxon>
        <taxon>Pseudonocardia</taxon>
    </lineage>
</organism>
<protein>
    <submittedName>
        <fullName evidence="5">4-hydroxybutyrate CoA-transferase</fullName>
    </submittedName>
</protein>
<accession>A0A9W6KYR1</accession>
<comment type="similarity">
    <text evidence="1">Belongs to the acetyl-CoA hydrolase/transferase family.</text>
</comment>
<evidence type="ECO:0000256" key="2">
    <source>
        <dbReference type="ARBA" id="ARBA00022679"/>
    </source>
</evidence>
<evidence type="ECO:0000259" key="4">
    <source>
        <dbReference type="Pfam" id="PF13336"/>
    </source>
</evidence>
<feature type="domain" description="Acetyl-CoA hydrolase/transferase C-terminal" evidence="4">
    <location>
        <begin position="261"/>
        <end position="409"/>
    </location>
</feature>
<evidence type="ECO:0000313" key="5">
    <source>
        <dbReference type="EMBL" id="GLL09783.1"/>
    </source>
</evidence>
<dbReference type="Pfam" id="PF02550">
    <property type="entry name" value="AcetylCoA_hydro"/>
    <property type="match status" value="1"/>
</dbReference>
<keyword evidence="6" id="KW-1185">Reference proteome</keyword>
<dbReference type="Gene3D" id="3.40.1080.20">
    <property type="entry name" value="Acetyl-CoA hydrolase/transferase C-terminal domain"/>
    <property type="match status" value="1"/>
</dbReference>
<reference evidence="5" key="1">
    <citation type="journal article" date="2014" name="Int. J. Syst. Evol. Microbiol.">
        <title>Complete genome sequence of Corynebacterium casei LMG S-19264T (=DSM 44701T), isolated from a smear-ripened cheese.</title>
        <authorList>
            <consortium name="US DOE Joint Genome Institute (JGI-PGF)"/>
            <person name="Walter F."/>
            <person name="Albersmeier A."/>
            <person name="Kalinowski J."/>
            <person name="Ruckert C."/>
        </authorList>
    </citation>
    <scope>NUCLEOTIDE SEQUENCE</scope>
    <source>
        <strain evidence="5">VKM Ac-1069</strain>
    </source>
</reference>
<keyword evidence="2" id="KW-0808">Transferase</keyword>